<reference evidence="1 2" key="1">
    <citation type="journal article" date="2021" name="Hortic Res">
        <title>High-quality reference genome and annotation aids understanding of berry development for evergreen blueberry (Vaccinium darrowii).</title>
        <authorList>
            <person name="Yu J."/>
            <person name="Hulse-Kemp A.M."/>
            <person name="Babiker E."/>
            <person name="Staton M."/>
        </authorList>
    </citation>
    <scope>NUCLEOTIDE SEQUENCE [LARGE SCALE GENOMIC DNA]</scope>
    <source>
        <strain evidence="2">cv. NJ 8807/NJ 8810</strain>
        <tissue evidence="1">Young leaf</tissue>
    </source>
</reference>
<protein>
    <submittedName>
        <fullName evidence="1">Uncharacterized protein</fullName>
    </submittedName>
</protein>
<organism evidence="1 2">
    <name type="scientific">Vaccinium darrowii</name>
    <dbReference type="NCBI Taxonomy" id="229202"/>
    <lineage>
        <taxon>Eukaryota</taxon>
        <taxon>Viridiplantae</taxon>
        <taxon>Streptophyta</taxon>
        <taxon>Embryophyta</taxon>
        <taxon>Tracheophyta</taxon>
        <taxon>Spermatophyta</taxon>
        <taxon>Magnoliopsida</taxon>
        <taxon>eudicotyledons</taxon>
        <taxon>Gunneridae</taxon>
        <taxon>Pentapetalae</taxon>
        <taxon>asterids</taxon>
        <taxon>Ericales</taxon>
        <taxon>Ericaceae</taxon>
        <taxon>Vaccinioideae</taxon>
        <taxon>Vaccinieae</taxon>
        <taxon>Vaccinium</taxon>
    </lineage>
</organism>
<comment type="caution">
    <text evidence="1">The sequence shown here is derived from an EMBL/GenBank/DDBJ whole genome shotgun (WGS) entry which is preliminary data.</text>
</comment>
<sequence length="220" mass="25249">MCRNEGKKNEAVAREEGWGRDRTRKREKMGVGREKELGVGGGGPASDVGGRHRAIQGKDHVPCAAGVLVLPSTMTPSSYLPAHQSNLKVLHNLLPLKSRRIKEGKEQTTKKPLETRLRHREAWMVAEMVEVLPVGRVAKLWKRHQPVLALQVVLPRRWDKQLEEDCVYEEELQCANKMQRWTLTSWRQARAIVASKKELEFNEVKNESKFSERRGIDFRL</sequence>
<gene>
    <name evidence="1" type="ORF">Vadar_005876</name>
</gene>
<keyword evidence="2" id="KW-1185">Reference proteome</keyword>
<accession>A0ACB7YCY8</accession>
<evidence type="ECO:0000313" key="1">
    <source>
        <dbReference type="EMBL" id="KAH7851007.1"/>
    </source>
</evidence>
<proteinExistence type="predicted"/>
<name>A0ACB7YCY8_9ERIC</name>
<dbReference type="EMBL" id="CM037158">
    <property type="protein sequence ID" value="KAH7851007.1"/>
    <property type="molecule type" value="Genomic_DNA"/>
</dbReference>
<dbReference type="Proteomes" id="UP000828048">
    <property type="component" value="Chromosome 8"/>
</dbReference>
<evidence type="ECO:0000313" key="2">
    <source>
        <dbReference type="Proteomes" id="UP000828048"/>
    </source>
</evidence>